<dbReference type="InterPro" id="IPR011333">
    <property type="entry name" value="SKP1/BTB/POZ_sf"/>
</dbReference>
<dbReference type="SMART" id="SM00875">
    <property type="entry name" value="BACK"/>
    <property type="match status" value="1"/>
</dbReference>
<dbReference type="Proteomes" id="UP000499080">
    <property type="component" value="Unassembled WGS sequence"/>
</dbReference>
<feature type="region of interest" description="Disordered" evidence="3">
    <location>
        <begin position="582"/>
        <end position="615"/>
    </location>
</feature>
<keyword evidence="6" id="KW-1185">Reference proteome</keyword>
<sequence length="1046" mass="120057">MESTSSDPMFFTDNDHPPTVIESLLKQRESGQFCDVILYAKGVEFAVHSNILATRSPYFEHVFRFENKLTVACQDLDAFKLFLDFLYIGTTSVDSDNVFELVRLANTFKVHDLKKLCEEFLNLNITAHNCFRLKEISVTCDIPSLKENISTFVVNNVIDILQSGEILRLTTGELRAFLEDTLNLLPEIFLVKFICRWIEIDPYTRSQDFDSLLNCVPWIYIDRQELINHFHSCGLFRKSIFCKQVFFKFLNENGIYLDEFQKPLASFDDNVSDDGNGSPFTKSDVREYDSFMNGAYFNVTSVSSDTAQKRENEEQSSSVSSLRGSISTPADAIGKEYSKMSRKERLKSEQKKAFDSCRNPKRSGWIKRNRKSFFVELHLRGLRKQRKKAPFRRSLNSIRKCQVNNGTGTFEGNSSFQSYSRMNAEELESSNKPDNTLSNRKVNFPRTNDLSTLSTVISSLTPVPNSEENLTFDEERSYSRKENLNGFQNEAQNELHIDMIVPSCSYSDSRSNFVPYCSVESFFHSSSYTNANLCYVYSYPNGNVENAFFIENVNINPTFENQVSEADTNLSVERQFCESDAHLSSENQLHENPLNKSSGNQLGESNFDNSTGNQVSESKFDISEDQLGDIDLKNSSENLCESSIGIEYTSETNYFKNIPATNQMQGINHKYIMDSEKSDPQEKFDNRILWRSNIKTNKVHKIDSSTNNEITPCIQSYVVTDSPSKAEEQSIENSCFTECKTNKRESEMHKGNLSFTEDKTVQPVSHKQAIKKRGRKSVSTRNKRNKCDRKFRLNYLFLDRNDAKTCERPEGRQKLMPSDETNKALVECNKEVECNKAQNNQVPPEEKAVNTNEKILEFTLPVTESNGHILRVNSEENSNELEKIMSSGYEVNKNRDAEDVKYNETVKTRTKLFDNSNREASASRVCNKQNFKTLKESEIPGSAFDANCRNVSSGYIDKNLQLNCMHVFRVNSDGKNLSGENFSDDELFMCKTCDLFLRSHRDCIKHMKLHFRGPPFKCKLCYFECLTLQKLLSHFNTHLGENIYKK</sequence>
<dbReference type="OrthoDB" id="6056451at2759"/>
<dbReference type="SUPFAM" id="SSF54695">
    <property type="entry name" value="POZ domain"/>
    <property type="match status" value="1"/>
</dbReference>
<evidence type="ECO:0000259" key="4">
    <source>
        <dbReference type="PROSITE" id="PS50097"/>
    </source>
</evidence>
<organism evidence="5 6">
    <name type="scientific">Araneus ventricosus</name>
    <name type="common">Orbweaver spider</name>
    <name type="synonym">Epeira ventricosa</name>
    <dbReference type="NCBI Taxonomy" id="182803"/>
    <lineage>
        <taxon>Eukaryota</taxon>
        <taxon>Metazoa</taxon>
        <taxon>Ecdysozoa</taxon>
        <taxon>Arthropoda</taxon>
        <taxon>Chelicerata</taxon>
        <taxon>Arachnida</taxon>
        <taxon>Araneae</taxon>
        <taxon>Araneomorphae</taxon>
        <taxon>Entelegynae</taxon>
        <taxon>Araneoidea</taxon>
        <taxon>Araneidae</taxon>
        <taxon>Araneus</taxon>
    </lineage>
</organism>
<accession>A0A4Y2Q7E6</accession>
<reference evidence="5 6" key="1">
    <citation type="journal article" date="2019" name="Sci. Rep.">
        <title>Orb-weaving spider Araneus ventricosus genome elucidates the spidroin gene catalogue.</title>
        <authorList>
            <person name="Kono N."/>
            <person name="Nakamura H."/>
            <person name="Ohtoshi R."/>
            <person name="Moran D.A.P."/>
            <person name="Shinohara A."/>
            <person name="Yoshida Y."/>
            <person name="Fujiwara M."/>
            <person name="Mori M."/>
            <person name="Tomita M."/>
            <person name="Arakawa K."/>
        </authorList>
    </citation>
    <scope>NUCLEOTIDE SEQUENCE [LARGE SCALE GENOMIC DNA]</scope>
</reference>
<dbReference type="SMART" id="SM00355">
    <property type="entry name" value="ZnF_C2H2"/>
    <property type="match status" value="2"/>
</dbReference>
<dbReference type="Gene3D" id="3.30.160.60">
    <property type="entry name" value="Classic Zinc Finger"/>
    <property type="match status" value="1"/>
</dbReference>
<dbReference type="SMART" id="SM00225">
    <property type="entry name" value="BTB"/>
    <property type="match status" value="1"/>
</dbReference>
<keyword evidence="1" id="KW-0880">Kelch repeat</keyword>
<feature type="domain" description="BTB" evidence="4">
    <location>
        <begin position="34"/>
        <end position="95"/>
    </location>
</feature>
<proteinExistence type="predicted"/>
<dbReference type="AlphaFoldDB" id="A0A4Y2Q7E6"/>
<dbReference type="PROSITE" id="PS50097">
    <property type="entry name" value="BTB"/>
    <property type="match status" value="1"/>
</dbReference>
<dbReference type="InterPro" id="IPR000210">
    <property type="entry name" value="BTB/POZ_dom"/>
</dbReference>
<dbReference type="SUPFAM" id="SSF57667">
    <property type="entry name" value="beta-beta-alpha zinc fingers"/>
    <property type="match status" value="1"/>
</dbReference>
<feature type="region of interest" description="Disordered" evidence="3">
    <location>
        <begin position="305"/>
        <end position="361"/>
    </location>
</feature>
<evidence type="ECO:0000256" key="2">
    <source>
        <dbReference type="ARBA" id="ARBA00022737"/>
    </source>
</evidence>
<dbReference type="PANTHER" id="PTHR45632">
    <property type="entry name" value="LD33804P"/>
    <property type="match status" value="1"/>
</dbReference>
<feature type="region of interest" description="Disordered" evidence="3">
    <location>
        <begin position="423"/>
        <end position="443"/>
    </location>
</feature>
<comment type="caution">
    <text evidence="5">The sequence shown here is derived from an EMBL/GenBank/DDBJ whole genome shotgun (WGS) entry which is preliminary data.</text>
</comment>
<dbReference type="CDD" id="cd14733">
    <property type="entry name" value="BACK"/>
    <property type="match status" value="1"/>
</dbReference>
<name>A0A4Y2Q7E6_ARAVE</name>
<feature type="compositionally biased region" description="Polar residues" evidence="3">
    <location>
        <begin position="430"/>
        <end position="443"/>
    </location>
</feature>
<feature type="compositionally biased region" description="Polar residues" evidence="3">
    <location>
        <begin position="594"/>
        <end position="615"/>
    </location>
</feature>
<feature type="compositionally biased region" description="Low complexity" evidence="3">
    <location>
        <begin position="316"/>
        <end position="327"/>
    </location>
</feature>
<dbReference type="InterPro" id="IPR011705">
    <property type="entry name" value="BACK"/>
</dbReference>
<evidence type="ECO:0000313" key="6">
    <source>
        <dbReference type="Proteomes" id="UP000499080"/>
    </source>
</evidence>
<dbReference type="Gene3D" id="3.30.710.10">
    <property type="entry name" value="Potassium Channel Kv1.1, Chain A"/>
    <property type="match status" value="1"/>
</dbReference>
<evidence type="ECO:0000256" key="3">
    <source>
        <dbReference type="SAM" id="MobiDB-lite"/>
    </source>
</evidence>
<dbReference type="PANTHER" id="PTHR45632:SF3">
    <property type="entry name" value="KELCH-LIKE PROTEIN 32"/>
    <property type="match status" value="1"/>
</dbReference>
<dbReference type="EMBL" id="BGPR01013316">
    <property type="protein sequence ID" value="GBN60105.1"/>
    <property type="molecule type" value="Genomic_DNA"/>
</dbReference>
<evidence type="ECO:0000313" key="5">
    <source>
        <dbReference type="EMBL" id="GBN60105.1"/>
    </source>
</evidence>
<gene>
    <name evidence="5" type="primary">Klhl29</name>
    <name evidence="5" type="ORF">AVEN_156234_1</name>
</gene>
<evidence type="ECO:0000256" key="1">
    <source>
        <dbReference type="ARBA" id="ARBA00022441"/>
    </source>
</evidence>
<dbReference type="Gene3D" id="1.25.40.420">
    <property type="match status" value="1"/>
</dbReference>
<dbReference type="InterPro" id="IPR036236">
    <property type="entry name" value="Znf_C2H2_sf"/>
</dbReference>
<dbReference type="InterPro" id="IPR013087">
    <property type="entry name" value="Znf_C2H2_type"/>
</dbReference>
<dbReference type="PROSITE" id="PS00028">
    <property type="entry name" value="ZINC_FINGER_C2H2_1"/>
    <property type="match status" value="2"/>
</dbReference>
<dbReference type="Pfam" id="PF07707">
    <property type="entry name" value="BACK"/>
    <property type="match status" value="1"/>
</dbReference>
<protein>
    <submittedName>
        <fullName evidence="5">Kelch-like protein 29</fullName>
    </submittedName>
</protein>
<keyword evidence="2" id="KW-0677">Repeat</keyword>
<dbReference type="Pfam" id="PF00651">
    <property type="entry name" value="BTB"/>
    <property type="match status" value="1"/>
</dbReference>
<feature type="compositionally biased region" description="Basic and acidic residues" evidence="3">
    <location>
        <begin position="333"/>
        <end position="355"/>
    </location>
</feature>